<dbReference type="InterPro" id="IPR016040">
    <property type="entry name" value="NAD(P)-bd_dom"/>
</dbReference>
<dbReference type="AlphaFoldDB" id="A0AAI8VH78"/>
<reference evidence="5" key="1">
    <citation type="submission" date="2023-10" db="EMBL/GenBank/DDBJ databases">
        <authorList>
            <person name="Hackl T."/>
        </authorList>
    </citation>
    <scope>NUCLEOTIDE SEQUENCE</scope>
</reference>
<evidence type="ECO:0000256" key="1">
    <source>
        <dbReference type="ARBA" id="ARBA00005725"/>
    </source>
</evidence>
<proteinExistence type="inferred from homology"/>
<evidence type="ECO:0000313" key="6">
    <source>
        <dbReference type="Proteomes" id="UP001295740"/>
    </source>
</evidence>
<comment type="similarity">
    <text evidence="1">Belongs to the NmrA-type oxidoreductase family. Isoflavone reductase subfamily.</text>
</comment>
<keyword evidence="6" id="KW-1185">Reference proteome</keyword>
<dbReference type="InterPro" id="IPR051609">
    <property type="entry name" value="NmrA/Isoflavone_reductase-like"/>
</dbReference>
<protein>
    <submittedName>
        <fullName evidence="5">Uu.00g089040.m01.CDS01</fullName>
    </submittedName>
</protein>
<evidence type="ECO:0000256" key="3">
    <source>
        <dbReference type="ARBA" id="ARBA00023002"/>
    </source>
</evidence>
<dbReference type="CDD" id="cd05259">
    <property type="entry name" value="PCBER_SDR_a"/>
    <property type="match status" value="1"/>
</dbReference>
<dbReference type="SUPFAM" id="SSF51735">
    <property type="entry name" value="NAD(P)-binding Rossmann-fold domains"/>
    <property type="match status" value="1"/>
</dbReference>
<comment type="caution">
    <text evidence="5">The sequence shown here is derived from an EMBL/GenBank/DDBJ whole genome shotgun (WGS) entry which is preliminary data.</text>
</comment>
<dbReference type="InterPro" id="IPR036291">
    <property type="entry name" value="NAD(P)-bd_dom_sf"/>
</dbReference>
<name>A0AAI8VH78_9PEZI</name>
<dbReference type="PANTHER" id="PTHR47706">
    <property type="entry name" value="NMRA-LIKE FAMILY PROTEIN"/>
    <property type="match status" value="1"/>
</dbReference>
<dbReference type="Proteomes" id="UP001295740">
    <property type="component" value="Unassembled WGS sequence"/>
</dbReference>
<keyword evidence="3" id="KW-0560">Oxidoreductase</keyword>
<dbReference type="GO" id="GO:0016491">
    <property type="term" value="F:oxidoreductase activity"/>
    <property type="evidence" value="ECO:0007669"/>
    <property type="project" value="UniProtKB-KW"/>
</dbReference>
<dbReference type="Gene3D" id="3.90.25.10">
    <property type="entry name" value="UDP-galactose 4-epimerase, domain 1"/>
    <property type="match status" value="1"/>
</dbReference>
<keyword evidence="2" id="KW-0521">NADP</keyword>
<sequence length="306" mass="33570">MASQIRSVALAGATGNVGVPTLKALLETGKFDVTVLIRPGSPHKFPSGVQVKEVDMASSESLIAALRGQDAVVNATSVPDPSAHIRFVDAAIKAGVRRLIPADFGSDPARVGTPGEFPVFGFKTATFAHLQEITKNSKLGSLTWTVVSNGWFLDWNLENGWMGIDIHKKQAEITSGGNVPTFFTTLETIGKAVASVLLHPAETENRVVYIKSVWKTQNELLALAQEALGADDWKITHQDHKEMYDWSMAEMKKRNFDLPVIMHQIRRTMADPVIAEPPAEWANDLLGLKTMTDEEVKEMIKRLVSQ</sequence>
<dbReference type="PANTHER" id="PTHR47706:SF1">
    <property type="entry name" value="CIPA-LIKE, PUTATIVE (AFU_ORTHOLOGUE AFUA_1G12460)-RELATED"/>
    <property type="match status" value="1"/>
</dbReference>
<dbReference type="Pfam" id="PF13460">
    <property type="entry name" value="NAD_binding_10"/>
    <property type="match status" value="1"/>
</dbReference>
<feature type="domain" description="NAD(P)-binding" evidence="4">
    <location>
        <begin position="12"/>
        <end position="159"/>
    </location>
</feature>
<accession>A0AAI8VH78</accession>
<dbReference type="EMBL" id="CAUWAG010000010">
    <property type="protein sequence ID" value="CAJ2507718.1"/>
    <property type="molecule type" value="Genomic_DNA"/>
</dbReference>
<evidence type="ECO:0000259" key="4">
    <source>
        <dbReference type="Pfam" id="PF13460"/>
    </source>
</evidence>
<dbReference type="Gene3D" id="3.40.50.720">
    <property type="entry name" value="NAD(P)-binding Rossmann-like Domain"/>
    <property type="match status" value="1"/>
</dbReference>
<evidence type="ECO:0000313" key="5">
    <source>
        <dbReference type="EMBL" id="CAJ2507718.1"/>
    </source>
</evidence>
<organism evidence="5 6">
    <name type="scientific">Anthostomella pinea</name>
    <dbReference type="NCBI Taxonomy" id="933095"/>
    <lineage>
        <taxon>Eukaryota</taxon>
        <taxon>Fungi</taxon>
        <taxon>Dikarya</taxon>
        <taxon>Ascomycota</taxon>
        <taxon>Pezizomycotina</taxon>
        <taxon>Sordariomycetes</taxon>
        <taxon>Xylariomycetidae</taxon>
        <taxon>Xylariales</taxon>
        <taxon>Xylariaceae</taxon>
        <taxon>Anthostomella</taxon>
    </lineage>
</organism>
<evidence type="ECO:0000256" key="2">
    <source>
        <dbReference type="ARBA" id="ARBA00022857"/>
    </source>
</evidence>
<dbReference type="InterPro" id="IPR045312">
    <property type="entry name" value="PCBER-like"/>
</dbReference>
<gene>
    <name evidence="5" type="ORF">KHLLAP_LOCUS8186</name>
</gene>